<sequence>MSLIKPFFGLQTAILASNSVLTDTATIDSSKLISENQTKNQKYKDEKKSLFDNPDTENGKKLDLFLPVNLVIFDNYYKRLSEWKYFDKYTYKDRVLVFNSKEHQQPLSPSDDFYKDEWLDSLEHSKEYKYQDTYMYQYPEKRDENNISWIDGGASDHKLRNLLSLNAPKKIESPFETHKKSIELDQSFFMSPTLNHYAGYWKKGTMNADNNLIKNVTYGKLKHKYKNAQDVFYGSSTKTLCERFEDVKNIDLRNSREEAEEEGFDAKCDQIDLLRFWSFFYNRRTKSIFSSGYVGHKTIKPASWNTHYYFYFLGNWVLDKPSSTQVNDEKGEQNLWYVNFDNVFVPDIKYVENSATDGAGKKGELQMSIYIDYSKIPEKNLDTFFKVASSLKYKLKFRVNSEEKEVKFTLKEVLESKSFSLSMNTEFVNLENKSNLAFSNFEFATYSDNSKIQLSSRTGTNEFKFEVNLQLIQQQFNVFRKIITRQEALKNFYYSELKKKQRLDEIFYFAVKKPKEAEYMLYKLTDKWINLLNLEFLGNDLSSSAVVKYYDFLEGKEKQIESSELLTLPNFEHKEFSKTEKYSSLPELVSSQLSQTIGKYFWDNVELKMESKDILDGVEEYSLSFKAPVKDEDAWDAHYKNTRLKVKNSLKKYLIPNANASNIGSKISTNELSSLFTINSSEGDDLKLSLSDFSFKKVGEDQDFVEIEVEYINKQELTLASETYKDVKLKGKNTFKLNKRENYVSLNTKDTSPTYFYSSAVGEFDRNMNRSSGGVWNDPAIIPTIVSSLVAGGGVTAGAGALLSKKLKFAL</sequence>
<reference evidence="1" key="1">
    <citation type="submission" date="2011-11" db="EMBL/GenBank/DDBJ databases">
        <title>Complete genome sequence of Candidatus Mycoplasma haemominutum.</title>
        <authorList>
            <person name="Barker E.N."/>
            <person name="Darby A.C."/>
            <person name="Helps C.R."/>
            <person name="Peters I.R."/>
            <person name="Hughes M.A."/>
            <person name="Radford A.D."/>
            <person name="Novacco M."/>
            <person name="Boretti F."/>
            <person name="Hofmann-Lehmann R."/>
            <person name="Tasker S."/>
        </authorList>
    </citation>
    <scope>NUCLEOTIDE SEQUENCE</scope>
    <source>
        <strain evidence="1">Birmingham 1</strain>
    </source>
</reference>
<dbReference type="EMBL" id="HE613254">
    <property type="protein sequence ID" value="CCE66680.1"/>
    <property type="molecule type" value="Genomic_DNA"/>
</dbReference>
<evidence type="ECO:0000313" key="1">
    <source>
        <dbReference type="EMBL" id="CCE66680.1"/>
    </source>
</evidence>
<name>G8C2Y2_9MOLU</name>
<proteinExistence type="predicted"/>
<dbReference type="OrthoDB" id="393236at2"/>
<accession>G8C2Y2</accession>
<dbReference type="HOGENOM" id="CLU_347085_0_0_14"/>
<organism evidence="1">
    <name type="scientific">Candidatus Mycoplasma haematominutum 'Birmingham 1'</name>
    <dbReference type="NCBI Taxonomy" id="1116213"/>
    <lineage>
        <taxon>Bacteria</taxon>
        <taxon>Bacillati</taxon>
        <taxon>Mycoplasmatota</taxon>
        <taxon>Mollicutes</taxon>
        <taxon>Mycoplasmataceae</taxon>
        <taxon>Mycoplasma</taxon>
    </lineage>
</organism>
<dbReference type="PATRIC" id="fig|1116213.3.peg.173"/>
<reference evidence="1" key="2">
    <citation type="submission" date="2011-11" db="EMBL/GenBank/DDBJ databases">
        <authorList>
            <person name="Barker E."/>
        </authorList>
    </citation>
    <scope>NUCLEOTIDE SEQUENCE</scope>
    <source>
        <strain evidence="1">Birmingham 1</strain>
    </source>
</reference>
<gene>
    <name evidence="1" type="ORF">MHM_01620</name>
</gene>
<dbReference type="AlphaFoldDB" id="G8C2Y2"/>
<dbReference type="RefSeq" id="WP_015511545.1">
    <property type="nucleotide sequence ID" value="NC_021007.1"/>
</dbReference>
<dbReference type="KEGG" id="mhb:MHM_01620"/>
<protein>
    <submittedName>
        <fullName evidence="1">Uncharacterized protein</fullName>
    </submittedName>
</protein>